<evidence type="ECO:0008006" key="4">
    <source>
        <dbReference type="Google" id="ProtNLM"/>
    </source>
</evidence>
<evidence type="ECO:0000256" key="1">
    <source>
        <dbReference type="SAM" id="Phobius"/>
    </source>
</evidence>
<feature type="transmembrane region" description="Helical" evidence="1">
    <location>
        <begin position="132"/>
        <end position="159"/>
    </location>
</feature>
<evidence type="ECO:0000313" key="2">
    <source>
        <dbReference type="EMBL" id="CAB3807585.1"/>
    </source>
</evidence>
<proteinExistence type="predicted"/>
<dbReference type="RefSeq" id="WP_246258092.1">
    <property type="nucleotide sequence ID" value="NZ_CADIKM010000104.1"/>
</dbReference>
<protein>
    <recommendedName>
        <fullName evidence="4">Metal-binding integral membrane protein</fullName>
    </recommendedName>
</protein>
<reference evidence="2 3" key="1">
    <citation type="submission" date="2020-04" db="EMBL/GenBank/DDBJ databases">
        <authorList>
            <person name="De Canck E."/>
        </authorList>
    </citation>
    <scope>NUCLEOTIDE SEQUENCE [LARGE SCALE GENOMIC DNA]</scope>
    <source>
        <strain evidence="2 3">LMG 28138</strain>
    </source>
</reference>
<accession>A0A6S7DHR2</accession>
<dbReference type="Pfam" id="PF09948">
    <property type="entry name" value="PpoB2"/>
    <property type="match status" value="1"/>
</dbReference>
<keyword evidence="1" id="KW-0472">Membrane</keyword>
<evidence type="ECO:0000313" key="3">
    <source>
        <dbReference type="Proteomes" id="UP000494115"/>
    </source>
</evidence>
<keyword evidence="1" id="KW-0812">Transmembrane</keyword>
<dbReference type="InterPro" id="IPR018688">
    <property type="entry name" value="PpoB2-like"/>
</dbReference>
<organism evidence="2 3">
    <name type="scientific">Pararobbsia alpina</name>
    <dbReference type="NCBI Taxonomy" id="621374"/>
    <lineage>
        <taxon>Bacteria</taxon>
        <taxon>Pseudomonadati</taxon>
        <taxon>Pseudomonadota</taxon>
        <taxon>Betaproteobacteria</taxon>
        <taxon>Burkholderiales</taxon>
        <taxon>Burkholderiaceae</taxon>
        <taxon>Pararobbsia</taxon>
    </lineage>
</organism>
<gene>
    <name evidence="2" type="ORF">LMG28138_05942</name>
</gene>
<sequence>MTSVGRTTVNMRLFPGKVRKPATAFRALNPGSVASLSRRERILILGCVVAVTTLSWGYLFYLDHQMLSARQHDKMMMEMGMSMAAPWTTADMFFTFAMWVVMMVGMMAGSAVPVILVFAGAHARRGGGRVPFIVLIFVLGYLAVWVGFSACAALAQWALHHAAVLSPEMVASSPQVSGAILCAAGLYQLTPFKRACLMHCQSPLGFLMTRWRDGTLGALQMGMRHGVYCLGCCWALMCVLFVVGVMNLVWVAALALFVFLEKIGPTGAILAHAAGAAMIALGVLLFAGML</sequence>
<dbReference type="AlphaFoldDB" id="A0A6S7DHR2"/>
<feature type="transmembrane region" description="Helical" evidence="1">
    <location>
        <begin position="227"/>
        <end position="260"/>
    </location>
</feature>
<keyword evidence="3" id="KW-1185">Reference proteome</keyword>
<feature type="transmembrane region" description="Helical" evidence="1">
    <location>
        <begin position="96"/>
        <end position="120"/>
    </location>
</feature>
<dbReference type="EMBL" id="CADIKM010000104">
    <property type="protein sequence ID" value="CAB3807585.1"/>
    <property type="molecule type" value="Genomic_DNA"/>
</dbReference>
<feature type="transmembrane region" description="Helical" evidence="1">
    <location>
        <begin position="266"/>
        <end position="287"/>
    </location>
</feature>
<keyword evidence="1" id="KW-1133">Transmembrane helix</keyword>
<feature type="transmembrane region" description="Helical" evidence="1">
    <location>
        <begin position="171"/>
        <end position="189"/>
    </location>
</feature>
<name>A0A6S7DHR2_9BURK</name>
<feature type="transmembrane region" description="Helical" evidence="1">
    <location>
        <begin position="42"/>
        <end position="61"/>
    </location>
</feature>
<dbReference type="Proteomes" id="UP000494115">
    <property type="component" value="Unassembled WGS sequence"/>
</dbReference>